<sequence>MALKDLQERDGDRDRKIMERGSRGRGGNRRIRSREQRIYRRAKYEFYSSPFNRRSESVKWKCAAVGF</sequence>
<proteinExistence type="predicted"/>
<organism evidence="2 3">
    <name type="scientific">Ricinus communis</name>
    <name type="common">Castor bean</name>
    <dbReference type="NCBI Taxonomy" id="3988"/>
    <lineage>
        <taxon>Eukaryota</taxon>
        <taxon>Viridiplantae</taxon>
        <taxon>Streptophyta</taxon>
        <taxon>Embryophyta</taxon>
        <taxon>Tracheophyta</taxon>
        <taxon>Spermatophyta</taxon>
        <taxon>Magnoliopsida</taxon>
        <taxon>eudicotyledons</taxon>
        <taxon>Gunneridae</taxon>
        <taxon>Pentapetalae</taxon>
        <taxon>rosids</taxon>
        <taxon>fabids</taxon>
        <taxon>Malpighiales</taxon>
        <taxon>Euphorbiaceae</taxon>
        <taxon>Acalyphoideae</taxon>
        <taxon>Acalypheae</taxon>
        <taxon>Ricinus</taxon>
    </lineage>
</organism>
<evidence type="ECO:0000256" key="1">
    <source>
        <dbReference type="SAM" id="MobiDB-lite"/>
    </source>
</evidence>
<feature type="compositionally biased region" description="Basic and acidic residues" evidence="1">
    <location>
        <begin position="1"/>
        <end position="22"/>
    </location>
</feature>
<dbReference type="AlphaFoldDB" id="B9RP44"/>
<dbReference type="InParanoid" id="B9RP44"/>
<protein>
    <submittedName>
        <fullName evidence="2">Uncharacterized protein</fullName>
    </submittedName>
</protein>
<dbReference type="EMBL" id="EQ973791">
    <property type="protein sequence ID" value="EEF46963.1"/>
    <property type="molecule type" value="Genomic_DNA"/>
</dbReference>
<dbReference type="Proteomes" id="UP000008311">
    <property type="component" value="Unassembled WGS sequence"/>
</dbReference>
<reference evidence="3" key="1">
    <citation type="journal article" date="2010" name="Nat. Biotechnol.">
        <title>Draft genome sequence of the oilseed species Ricinus communis.</title>
        <authorList>
            <person name="Chan A.P."/>
            <person name="Crabtree J."/>
            <person name="Zhao Q."/>
            <person name="Lorenzi H."/>
            <person name="Orvis J."/>
            <person name="Puiu D."/>
            <person name="Melake-Berhan A."/>
            <person name="Jones K.M."/>
            <person name="Redman J."/>
            <person name="Chen G."/>
            <person name="Cahoon E.B."/>
            <person name="Gedil M."/>
            <person name="Stanke M."/>
            <person name="Haas B.J."/>
            <person name="Wortman J.R."/>
            <person name="Fraser-Liggett C.M."/>
            <person name="Ravel J."/>
            <person name="Rabinowicz P.D."/>
        </authorList>
    </citation>
    <scope>NUCLEOTIDE SEQUENCE [LARGE SCALE GENOMIC DNA]</scope>
    <source>
        <strain evidence="3">cv. Hale</strain>
    </source>
</reference>
<accession>B9RP44</accession>
<feature type="region of interest" description="Disordered" evidence="1">
    <location>
        <begin position="1"/>
        <end position="34"/>
    </location>
</feature>
<evidence type="ECO:0000313" key="2">
    <source>
        <dbReference type="EMBL" id="EEF46963.1"/>
    </source>
</evidence>
<gene>
    <name evidence="2" type="ORF">RCOM_0924000</name>
</gene>
<name>B9RP44_RICCO</name>
<evidence type="ECO:0000313" key="3">
    <source>
        <dbReference type="Proteomes" id="UP000008311"/>
    </source>
</evidence>
<keyword evidence="3" id="KW-1185">Reference proteome</keyword>